<sequence length="484" mass="56977">MSIYLFKFAVCSALLLILYHWVLEKEKMPFFNRFYLLFGLLFSGLVPLITYEVPVETLPAIVENTQTLSPINLSESFTPNNPVSVSAVTDTLSWSMYMWVIYSLITLVFLIRFSKNLYSFWQMIRTNPVVENCAMNLVLIPQNNTPYSFGKYVFVSRQAFEQDDIEPEILQHEQAHIRQRHTLDVLFIELVLAFCWWNPSVWLYRRAIRLNHEFLADDWVIKTHQNPPAYQYLLLHKISRHSGMTLASSFNYLLTKKRFKMMNKFTSRKRAYLLQTIALCVFSALVFVFSDISLAQNAPKVVPQSTTEADFVKDGVSQAMVEEYEKIVDKYLIRGGKDGKEIYRLDRPSEPDRARLEVIFRAMSKEQQLKQNWAMNPPLSPLPRITPTEKEFEAYKNAKVYGVWIDEKKVPNTVLNKYKASDFSQVFLSKLYKNAQATIGFKYKFQLDLMTNDYYEKYRDERLADKRYWLGSNREKFRLENQKK</sequence>
<dbReference type="OrthoDB" id="1522859at2"/>
<evidence type="ECO:0000313" key="3">
    <source>
        <dbReference type="EMBL" id="AXE17572.1"/>
    </source>
</evidence>
<feature type="transmembrane region" description="Helical" evidence="1">
    <location>
        <begin position="271"/>
        <end position="290"/>
    </location>
</feature>
<proteinExistence type="predicted"/>
<keyword evidence="1" id="KW-0812">Transmembrane</keyword>
<protein>
    <recommendedName>
        <fullName evidence="2">Peptidase M56 domain-containing protein</fullName>
    </recommendedName>
</protein>
<evidence type="ECO:0000256" key="1">
    <source>
        <dbReference type="SAM" id="Phobius"/>
    </source>
</evidence>
<accession>A0A344TG01</accession>
<reference evidence="3 4" key="1">
    <citation type="submission" date="2018-07" db="EMBL/GenBank/DDBJ databases">
        <title>Genome sequencing of Runella.</title>
        <authorList>
            <person name="Baek M.-G."/>
            <person name="Yi H."/>
        </authorList>
    </citation>
    <scope>NUCLEOTIDE SEQUENCE [LARGE SCALE GENOMIC DNA]</scope>
    <source>
        <strain evidence="3 4">HYN0085</strain>
    </source>
</reference>
<dbReference type="Pfam" id="PF05569">
    <property type="entry name" value="Peptidase_M56"/>
    <property type="match status" value="1"/>
</dbReference>
<dbReference type="InterPro" id="IPR052173">
    <property type="entry name" value="Beta-lactam_resp_regulator"/>
</dbReference>
<name>A0A344TG01_9BACT</name>
<organism evidence="3 4">
    <name type="scientific">Runella rosea</name>
    <dbReference type="NCBI Taxonomy" id="2259595"/>
    <lineage>
        <taxon>Bacteria</taxon>
        <taxon>Pseudomonadati</taxon>
        <taxon>Bacteroidota</taxon>
        <taxon>Cytophagia</taxon>
        <taxon>Cytophagales</taxon>
        <taxon>Spirosomataceae</taxon>
        <taxon>Runella</taxon>
    </lineage>
</organism>
<dbReference type="InterPro" id="IPR008756">
    <property type="entry name" value="Peptidase_M56"/>
</dbReference>
<keyword evidence="1" id="KW-0472">Membrane</keyword>
<feature type="transmembrane region" description="Helical" evidence="1">
    <location>
        <begin position="6"/>
        <end position="22"/>
    </location>
</feature>
<feature type="domain" description="Peptidase M56" evidence="2">
    <location>
        <begin position="38"/>
        <end position="239"/>
    </location>
</feature>
<gene>
    <name evidence="3" type="ORF">DR864_07420</name>
</gene>
<keyword evidence="4" id="KW-1185">Reference proteome</keyword>
<evidence type="ECO:0000259" key="2">
    <source>
        <dbReference type="Pfam" id="PF05569"/>
    </source>
</evidence>
<dbReference type="AlphaFoldDB" id="A0A344TG01"/>
<evidence type="ECO:0000313" key="4">
    <source>
        <dbReference type="Proteomes" id="UP000251993"/>
    </source>
</evidence>
<dbReference type="Proteomes" id="UP000251993">
    <property type="component" value="Chromosome"/>
</dbReference>
<dbReference type="PANTHER" id="PTHR34978">
    <property type="entry name" value="POSSIBLE SENSOR-TRANSDUCER PROTEIN BLAR"/>
    <property type="match status" value="1"/>
</dbReference>
<feature type="transmembrane region" description="Helical" evidence="1">
    <location>
        <begin position="34"/>
        <end position="51"/>
    </location>
</feature>
<dbReference type="PANTHER" id="PTHR34978:SF3">
    <property type="entry name" value="SLR0241 PROTEIN"/>
    <property type="match status" value="1"/>
</dbReference>
<dbReference type="KEGG" id="run:DR864_07420"/>
<feature type="transmembrane region" description="Helical" evidence="1">
    <location>
        <begin position="94"/>
        <end position="113"/>
    </location>
</feature>
<dbReference type="CDD" id="cd07341">
    <property type="entry name" value="M56_BlaR1_MecR1_like"/>
    <property type="match status" value="1"/>
</dbReference>
<keyword evidence="1" id="KW-1133">Transmembrane helix</keyword>
<dbReference type="EMBL" id="CP030850">
    <property type="protein sequence ID" value="AXE17572.1"/>
    <property type="molecule type" value="Genomic_DNA"/>
</dbReference>